<dbReference type="InterPro" id="IPR035979">
    <property type="entry name" value="RBD_domain_sf"/>
</dbReference>
<feature type="compositionally biased region" description="Basic and acidic residues" evidence="1">
    <location>
        <begin position="182"/>
        <end position="197"/>
    </location>
</feature>
<comment type="caution">
    <text evidence="2">The sequence shown here is derived from an EMBL/GenBank/DDBJ whole genome shotgun (WGS) entry which is preliminary data.</text>
</comment>
<proteinExistence type="predicted"/>
<protein>
    <submittedName>
        <fullName evidence="2">RNA-binding protein 19</fullName>
    </submittedName>
</protein>
<feature type="compositionally biased region" description="Acidic residues" evidence="1">
    <location>
        <begin position="166"/>
        <end position="180"/>
    </location>
</feature>
<dbReference type="GO" id="GO:0003676">
    <property type="term" value="F:nucleic acid binding"/>
    <property type="evidence" value="ECO:0007669"/>
    <property type="project" value="InterPro"/>
</dbReference>
<organism evidence="2 3">
    <name type="scientific">Desmophyllum pertusum</name>
    <dbReference type="NCBI Taxonomy" id="174260"/>
    <lineage>
        <taxon>Eukaryota</taxon>
        <taxon>Metazoa</taxon>
        <taxon>Cnidaria</taxon>
        <taxon>Anthozoa</taxon>
        <taxon>Hexacorallia</taxon>
        <taxon>Scleractinia</taxon>
        <taxon>Caryophylliina</taxon>
        <taxon>Caryophylliidae</taxon>
        <taxon>Desmophyllum</taxon>
    </lineage>
</organism>
<gene>
    <name evidence="2" type="primary">RBM19_1</name>
    <name evidence="2" type="ORF">OS493_015989</name>
</gene>
<dbReference type="OrthoDB" id="439639at2759"/>
<evidence type="ECO:0000256" key="1">
    <source>
        <dbReference type="SAM" id="MobiDB-lite"/>
    </source>
</evidence>
<feature type="region of interest" description="Disordered" evidence="1">
    <location>
        <begin position="125"/>
        <end position="203"/>
    </location>
</feature>
<evidence type="ECO:0000313" key="2">
    <source>
        <dbReference type="EMBL" id="KAJ7333896.1"/>
    </source>
</evidence>
<dbReference type="EMBL" id="MU827785">
    <property type="protein sequence ID" value="KAJ7333896.1"/>
    <property type="molecule type" value="Genomic_DNA"/>
</dbReference>
<dbReference type="InterPro" id="IPR012677">
    <property type="entry name" value="Nucleotide-bd_a/b_plait_sf"/>
</dbReference>
<dbReference type="AlphaFoldDB" id="A0A9X0CGM2"/>
<reference evidence="2" key="1">
    <citation type="submission" date="2023-01" db="EMBL/GenBank/DDBJ databases">
        <title>Genome assembly of the deep-sea coral Lophelia pertusa.</title>
        <authorList>
            <person name="Herrera S."/>
            <person name="Cordes E."/>
        </authorList>
    </citation>
    <scope>NUCLEOTIDE SEQUENCE</scope>
    <source>
        <strain evidence="2">USNM1676648</strain>
        <tissue evidence="2">Polyp</tissue>
    </source>
</reference>
<dbReference type="SUPFAM" id="SSF54928">
    <property type="entry name" value="RNA-binding domain, RBD"/>
    <property type="match status" value="1"/>
</dbReference>
<keyword evidence="3" id="KW-1185">Reference proteome</keyword>
<sequence>MEKFRRFGFIGYKTEDQAKAALHHFNSSFIDTSKITVDFAKNLGDESLPRAWSKYSEGSSANERFKKGKERKASKLTETKISLKTPDINKEKSNVVNEKNKKKRTEVLNEDLERDVEFQEFLSTWSNDNTAEGSKPETKKKQKKERKEKTVVENKSSESQVKYDDSDGSGNEDDIYDASGEELQKREMKIPKTMEKMMRKKPK</sequence>
<feature type="compositionally biased region" description="Basic and acidic residues" evidence="1">
    <location>
        <begin position="134"/>
        <end position="165"/>
    </location>
</feature>
<feature type="region of interest" description="Disordered" evidence="1">
    <location>
        <begin position="59"/>
        <end position="107"/>
    </location>
</feature>
<dbReference type="Gene3D" id="3.30.70.330">
    <property type="match status" value="1"/>
</dbReference>
<accession>A0A9X0CGM2</accession>
<evidence type="ECO:0000313" key="3">
    <source>
        <dbReference type="Proteomes" id="UP001163046"/>
    </source>
</evidence>
<name>A0A9X0CGM2_9CNID</name>
<dbReference type="Proteomes" id="UP001163046">
    <property type="component" value="Unassembled WGS sequence"/>
</dbReference>